<comment type="caution">
    <text evidence="1">The sequence shown here is derived from an EMBL/GenBank/DDBJ whole genome shotgun (WGS) entry which is preliminary data.</text>
</comment>
<dbReference type="AlphaFoldDB" id="A0A2A5T2W1"/>
<dbReference type="GeneID" id="66951852"/>
<evidence type="ECO:0000313" key="1">
    <source>
        <dbReference type="EMBL" id="PCS22484.1"/>
    </source>
</evidence>
<reference evidence="2" key="1">
    <citation type="submission" date="2017-04" db="EMBL/GenBank/DDBJ databases">
        <title>Genome evolution of the luminous symbionts of deep sea anglerfish.</title>
        <authorList>
            <person name="Hendry T.A."/>
        </authorList>
    </citation>
    <scope>NUCLEOTIDE SEQUENCE [LARGE SCALE GENOMIC DNA]</scope>
</reference>
<evidence type="ECO:0000313" key="2">
    <source>
        <dbReference type="Proteomes" id="UP000219020"/>
    </source>
</evidence>
<accession>A0A2A5T2W1</accession>
<keyword evidence="2" id="KW-1185">Reference proteome</keyword>
<proteinExistence type="predicted"/>
<name>A0A2A5T2W1_9GAMM</name>
<protein>
    <submittedName>
        <fullName evidence="1">Uncharacterized protein</fullName>
    </submittedName>
</protein>
<dbReference type="Proteomes" id="UP000219020">
    <property type="component" value="Unassembled WGS sequence"/>
</dbReference>
<dbReference type="EMBL" id="NBYY01000018">
    <property type="protein sequence ID" value="PCS22484.1"/>
    <property type="molecule type" value="Genomic_DNA"/>
</dbReference>
<organism evidence="1 2">
    <name type="scientific">Candidatus Enterovibrio escicola</name>
    <dbReference type="NCBI Taxonomy" id="1927127"/>
    <lineage>
        <taxon>Bacteria</taxon>
        <taxon>Pseudomonadati</taxon>
        <taxon>Pseudomonadota</taxon>
        <taxon>Gammaproteobacteria</taxon>
        <taxon>Vibrionales</taxon>
        <taxon>Vibrionaceae</taxon>
        <taxon>Enterovibrio</taxon>
    </lineage>
</organism>
<gene>
    <name evidence="1" type="ORF">BTN49_1892</name>
</gene>
<sequence length="86" mass="9592">MRSEKLQICQICISKLLCRSEVNDNAQISEALANMKAINKVIKLGMHGLPEEVVIDQIGSNTMIADIDLWQRPKKSQMEEAGNIPV</sequence>
<dbReference type="RefSeq" id="WP_097356621.1">
    <property type="nucleotide sequence ID" value="NZ_CAWNJE010000032.1"/>
</dbReference>